<proteinExistence type="predicted"/>
<name>A0A367FML3_9ACTN</name>
<accession>A0A367FML3</accession>
<protein>
    <submittedName>
        <fullName evidence="1">Uncharacterized protein</fullName>
    </submittedName>
</protein>
<sequence>MDLEQMLPTGDQHALLASRGFRDAFGALWIERSDLEEIAGLLGVDASTRRDHTLEQATAWLTDWSRPLGETATIWLGPHSPGWSVAIMLHPAGSMSGSRRLSAGERRSLDINWLWEVDGLYPLYYQYNDGEVSEEIDAFWDGYLPPGSVFEPFASGLVRDHGQDDGEEPLAHTFLTIVGRMTGRFIDEDWFRTSGRVYDLLRQDAQE</sequence>
<dbReference type="OrthoDB" id="3531716at2"/>
<reference evidence="1 2" key="1">
    <citation type="submission" date="2018-06" db="EMBL/GenBank/DDBJ databases">
        <title>Sphaerisporangium craniellae sp. nov., isolated from a marine sponge in the South China Sea.</title>
        <authorList>
            <person name="Li L."/>
        </authorList>
    </citation>
    <scope>NUCLEOTIDE SEQUENCE [LARGE SCALE GENOMIC DNA]</scope>
    <source>
        <strain evidence="1 2">CCTCC AA 208026</strain>
    </source>
</reference>
<organism evidence="1 2">
    <name type="scientific">Sphaerisporangium album</name>
    <dbReference type="NCBI Taxonomy" id="509200"/>
    <lineage>
        <taxon>Bacteria</taxon>
        <taxon>Bacillati</taxon>
        <taxon>Actinomycetota</taxon>
        <taxon>Actinomycetes</taxon>
        <taxon>Streptosporangiales</taxon>
        <taxon>Streptosporangiaceae</taxon>
        <taxon>Sphaerisporangium</taxon>
    </lineage>
</organism>
<evidence type="ECO:0000313" key="1">
    <source>
        <dbReference type="EMBL" id="RCG31626.1"/>
    </source>
</evidence>
<dbReference type="RefSeq" id="WP_114028196.1">
    <property type="nucleotide sequence ID" value="NZ_QOIL01000004.1"/>
</dbReference>
<dbReference type="EMBL" id="QOIL01000004">
    <property type="protein sequence ID" value="RCG31626.1"/>
    <property type="molecule type" value="Genomic_DNA"/>
</dbReference>
<dbReference type="AlphaFoldDB" id="A0A367FML3"/>
<gene>
    <name evidence="1" type="ORF">DQ384_08670</name>
</gene>
<comment type="caution">
    <text evidence="1">The sequence shown here is derived from an EMBL/GenBank/DDBJ whole genome shotgun (WGS) entry which is preliminary data.</text>
</comment>
<keyword evidence="2" id="KW-1185">Reference proteome</keyword>
<dbReference type="Proteomes" id="UP000253094">
    <property type="component" value="Unassembled WGS sequence"/>
</dbReference>
<evidence type="ECO:0000313" key="2">
    <source>
        <dbReference type="Proteomes" id="UP000253094"/>
    </source>
</evidence>